<name>A0A1R3IVF9_9ROSI</name>
<dbReference type="AlphaFoldDB" id="A0A1R3IVF9"/>
<evidence type="ECO:0000313" key="1">
    <source>
        <dbReference type="EMBL" id="OMO86565.1"/>
    </source>
</evidence>
<dbReference type="Proteomes" id="UP000187203">
    <property type="component" value="Unassembled WGS sequence"/>
</dbReference>
<accession>A0A1R3IVF9</accession>
<keyword evidence="2" id="KW-1185">Reference proteome</keyword>
<organism evidence="1 2">
    <name type="scientific">Corchorus olitorius</name>
    <dbReference type="NCBI Taxonomy" id="93759"/>
    <lineage>
        <taxon>Eukaryota</taxon>
        <taxon>Viridiplantae</taxon>
        <taxon>Streptophyta</taxon>
        <taxon>Embryophyta</taxon>
        <taxon>Tracheophyta</taxon>
        <taxon>Spermatophyta</taxon>
        <taxon>Magnoliopsida</taxon>
        <taxon>eudicotyledons</taxon>
        <taxon>Gunneridae</taxon>
        <taxon>Pentapetalae</taxon>
        <taxon>rosids</taxon>
        <taxon>malvids</taxon>
        <taxon>Malvales</taxon>
        <taxon>Malvaceae</taxon>
        <taxon>Grewioideae</taxon>
        <taxon>Apeibeae</taxon>
        <taxon>Corchorus</taxon>
    </lineage>
</organism>
<protein>
    <submittedName>
        <fullName evidence="1">Uncharacterized protein</fullName>
    </submittedName>
</protein>
<comment type="caution">
    <text evidence="1">The sequence shown here is derived from an EMBL/GenBank/DDBJ whole genome shotgun (WGS) entry which is preliminary data.</text>
</comment>
<proteinExistence type="predicted"/>
<reference evidence="2" key="1">
    <citation type="submission" date="2013-09" db="EMBL/GenBank/DDBJ databases">
        <title>Corchorus olitorius genome sequencing.</title>
        <authorList>
            <person name="Alam M."/>
            <person name="Haque M.S."/>
            <person name="Islam M.S."/>
            <person name="Emdad E.M."/>
            <person name="Islam M.M."/>
            <person name="Ahmed B."/>
            <person name="Halim A."/>
            <person name="Hossen Q.M.M."/>
            <person name="Hossain M.Z."/>
            <person name="Ahmed R."/>
            <person name="Khan M.M."/>
            <person name="Islam R."/>
            <person name="Rashid M.M."/>
            <person name="Khan S.A."/>
            <person name="Rahman M.S."/>
            <person name="Alam M."/>
            <person name="Yahiya A.S."/>
            <person name="Khan M.S."/>
            <person name="Azam M.S."/>
            <person name="Haque T."/>
            <person name="Lashkar M.Z.H."/>
            <person name="Akhand A.I."/>
            <person name="Morshed G."/>
            <person name="Roy S."/>
            <person name="Uddin K.S."/>
            <person name="Rabeya T."/>
            <person name="Hossain A.S."/>
            <person name="Chowdhury A."/>
            <person name="Snigdha A.R."/>
            <person name="Mortoza M.S."/>
            <person name="Matin S.A."/>
            <person name="Hoque S.M.E."/>
            <person name="Islam M.K."/>
            <person name="Roy D.K."/>
            <person name="Haider R."/>
            <person name="Moosa M.M."/>
            <person name="Elias S.M."/>
            <person name="Hasan A.M."/>
            <person name="Jahan S."/>
            <person name="Shafiuddin M."/>
            <person name="Mahmood N."/>
            <person name="Shommy N.S."/>
        </authorList>
    </citation>
    <scope>NUCLEOTIDE SEQUENCE [LARGE SCALE GENOMIC DNA]</scope>
    <source>
        <strain evidence="2">cv. O-4</strain>
    </source>
</reference>
<evidence type="ECO:0000313" key="2">
    <source>
        <dbReference type="Proteomes" id="UP000187203"/>
    </source>
</evidence>
<dbReference type="EMBL" id="AWUE01017552">
    <property type="protein sequence ID" value="OMO86565.1"/>
    <property type="molecule type" value="Genomic_DNA"/>
</dbReference>
<sequence length="37" mass="4327">MDLYLNGKLDVLEPFERPSIHICQLPACRARGWNIWA</sequence>
<gene>
    <name evidence="1" type="ORF">COLO4_21067</name>
</gene>